<organism evidence="1 2">
    <name type="scientific">Peronosclerospora sorghi</name>
    <dbReference type="NCBI Taxonomy" id="230839"/>
    <lineage>
        <taxon>Eukaryota</taxon>
        <taxon>Sar</taxon>
        <taxon>Stramenopiles</taxon>
        <taxon>Oomycota</taxon>
        <taxon>Peronosporomycetes</taxon>
        <taxon>Peronosporales</taxon>
        <taxon>Peronosporaceae</taxon>
        <taxon>Peronosclerospora</taxon>
    </lineage>
</organism>
<accession>A0ACC0WEJ6</accession>
<reference evidence="1 2" key="1">
    <citation type="journal article" date="2022" name="bioRxiv">
        <title>The genome of the oomycete Peronosclerospora sorghi, a cosmopolitan pathogen of maize and sorghum, is inflated with dispersed pseudogenes.</title>
        <authorList>
            <person name="Fletcher K."/>
            <person name="Martin F."/>
            <person name="Isakeit T."/>
            <person name="Cavanaugh K."/>
            <person name="Magill C."/>
            <person name="Michelmore R."/>
        </authorList>
    </citation>
    <scope>NUCLEOTIDE SEQUENCE [LARGE SCALE GENOMIC DNA]</scope>
    <source>
        <strain evidence="1">P6</strain>
    </source>
</reference>
<evidence type="ECO:0000313" key="2">
    <source>
        <dbReference type="Proteomes" id="UP001163321"/>
    </source>
</evidence>
<protein>
    <submittedName>
        <fullName evidence="1">Uncharacterized protein</fullName>
    </submittedName>
</protein>
<proteinExistence type="predicted"/>
<evidence type="ECO:0000313" key="1">
    <source>
        <dbReference type="EMBL" id="KAI9917070.1"/>
    </source>
</evidence>
<name>A0ACC0WEJ6_9STRA</name>
<dbReference type="EMBL" id="CM047581">
    <property type="protein sequence ID" value="KAI9917070.1"/>
    <property type="molecule type" value="Genomic_DNA"/>
</dbReference>
<gene>
    <name evidence="1" type="ORF">PsorP6_017013</name>
</gene>
<dbReference type="Proteomes" id="UP001163321">
    <property type="component" value="Chromosome 2"/>
</dbReference>
<keyword evidence="2" id="KW-1185">Reference proteome</keyword>
<comment type="caution">
    <text evidence="1">The sequence shown here is derived from an EMBL/GenBank/DDBJ whole genome shotgun (WGS) entry which is preliminary data.</text>
</comment>
<sequence>MLASVCIEYCALIGRTDLLFGEIYTHFKDANKLEVLKELQEPYILAEKLRNRSPVAMEEFVRYFSRQGKLAQVEQCLLHLNVAELDLDTVLKLCRDNELYSALIYIYNECKDDYTTPIEVLLEAYSDAKTSRANFKSKSDPKRKPTEYFGMTFCVTNRNTTSKLSIAEPAGLSSREKDEEATLRGPLLRRSFGYKLLLTFPKHEEISPLKLGKVRSQIATTYFKVRIMGRMFDTPSVEFEGEKKRGMGPPTSRYDSAQNAEMTMCPSRLSIVLSLAEVIFGPKSPFGSTRLLSSGYIEPQEYADARAEAIGDAGSAGGASMMHSLMNFLDLGPASLLLKDSSAVTVETSQEEGFDKAGREAMLIRLLTKLNKMAYNHEALLASVIK</sequence>